<sequence length="276" mass="32410">MILYKYMSFDDALLTLNNRTLAFSHLEDFNDPFECTTLGLYDHVISKRNSNEVLQQKFSRKYLITCLTKQPLNPLMWAHYADSHNGVVIGIDVNKAGLNDADKFIITADCGSVTYLSEEPKNLNRCSVEFLNNVENLTWGKDKEILKQALLNKMHFWKYEEEVRIVKKISPYISTYHIPRQRKYNFDGQVWQKITPGFKPIYTLEINPDAFVDVTFGLGSYRKLRRSQEKETNTWNPDNIEKLDRLYNLCRSLSLPVFKVDKDYDRWGLTRKNINI</sequence>
<dbReference type="HOGENOM" id="CLU_050666_3_0_6"/>
<dbReference type="Proteomes" id="UP000018416">
    <property type="component" value="Unassembled WGS sequence"/>
</dbReference>
<name>N9G401_ACILW</name>
<gene>
    <name evidence="1" type="ORF">F923_02126</name>
</gene>
<proteinExistence type="predicted"/>
<dbReference type="RefSeq" id="WP_005107883.1">
    <property type="nucleotide sequence ID" value="NZ_KB849836.1"/>
</dbReference>
<dbReference type="Pfam" id="PF11185">
    <property type="entry name" value="DUF2971"/>
    <property type="match status" value="1"/>
</dbReference>
<evidence type="ECO:0000313" key="1">
    <source>
        <dbReference type="EMBL" id="ENW29617.1"/>
    </source>
</evidence>
<accession>N9G401</accession>
<organism evidence="1 2">
    <name type="scientific">Acinetobacter lwoffii NIPH 478</name>
    <dbReference type="NCBI Taxonomy" id="1217668"/>
    <lineage>
        <taxon>Bacteria</taxon>
        <taxon>Pseudomonadati</taxon>
        <taxon>Pseudomonadota</taxon>
        <taxon>Gammaproteobacteria</taxon>
        <taxon>Moraxellales</taxon>
        <taxon>Moraxellaceae</taxon>
        <taxon>Acinetobacter</taxon>
    </lineage>
</organism>
<reference evidence="1 2" key="1">
    <citation type="submission" date="2013-02" db="EMBL/GenBank/DDBJ databases">
        <title>The Genome Sequence of Acinetobacter lwoffii NIPH 478.</title>
        <authorList>
            <consortium name="The Broad Institute Genome Sequencing Platform"/>
            <consortium name="The Broad Institute Genome Sequencing Center for Infectious Disease"/>
            <person name="Cerqueira G."/>
            <person name="Feldgarden M."/>
            <person name="Courvalin P."/>
            <person name="Perichon B."/>
            <person name="Grillot-Courvalin C."/>
            <person name="Clermont D."/>
            <person name="Rocha E."/>
            <person name="Yoon E.-J."/>
            <person name="Nemec A."/>
            <person name="Walker B."/>
            <person name="Young S.K."/>
            <person name="Zeng Q."/>
            <person name="Gargeya S."/>
            <person name="Fitzgerald M."/>
            <person name="Haas B."/>
            <person name="Abouelleil A."/>
            <person name="Alvarado L."/>
            <person name="Arachchi H.M."/>
            <person name="Berlin A.M."/>
            <person name="Chapman S.B."/>
            <person name="Dewar J."/>
            <person name="Goldberg J."/>
            <person name="Griggs A."/>
            <person name="Gujja S."/>
            <person name="Hansen M."/>
            <person name="Howarth C."/>
            <person name="Imamovic A."/>
            <person name="Larimer J."/>
            <person name="McCowan C."/>
            <person name="Murphy C."/>
            <person name="Neiman D."/>
            <person name="Pearson M."/>
            <person name="Priest M."/>
            <person name="Roberts A."/>
            <person name="Saif S."/>
            <person name="Shea T."/>
            <person name="Sisk P."/>
            <person name="Sykes S."/>
            <person name="Wortman J."/>
            <person name="Nusbaum C."/>
            <person name="Birren B."/>
        </authorList>
    </citation>
    <scope>NUCLEOTIDE SEQUENCE [LARGE SCALE GENOMIC DNA]</scope>
    <source>
        <strain evidence="1 2">NIPH 478</strain>
    </source>
</reference>
<evidence type="ECO:0000313" key="2">
    <source>
        <dbReference type="Proteomes" id="UP000018416"/>
    </source>
</evidence>
<dbReference type="InterPro" id="IPR021352">
    <property type="entry name" value="DUF2971"/>
</dbReference>
<comment type="caution">
    <text evidence="1">The sequence shown here is derived from an EMBL/GenBank/DDBJ whole genome shotgun (WGS) entry which is preliminary data.</text>
</comment>
<dbReference type="EMBL" id="APQU01000014">
    <property type="protein sequence ID" value="ENW29617.1"/>
    <property type="molecule type" value="Genomic_DNA"/>
</dbReference>
<dbReference type="AlphaFoldDB" id="N9G401"/>
<evidence type="ECO:0008006" key="3">
    <source>
        <dbReference type="Google" id="ProtNLM"/>
    </source>
</evidence>
<protein>
    <recommendedName>
        <fullName evidence="3">DUF2971 domain-containing protein</fullName>
    </recommendedName>
</protein>
<dbReference type="PATRIC" id="fig|1217668.3.peg.2081"/>